<evidence type="ECO:0000313" key="3">
    <source>
        <dbReference type="EMBL" id="KFD70721.1"/>
    </source>
</evidence>
<reference evidence="2 4" key="1">
    <citation type="journal article" date="2014" name="Nat. Genet.">
        <title>Genome and transcriptome of the porcine whipworm Trichuris suis.</title>
        <authorList>
            <person name="Jex A.R."/>
            <person name="Nejsum P."/>
            <person name="Schwarz E.M."/>
            <person name="Hu L."/>
            <person name="Young N.D."/>
            <person name="Hall R.S."/>
            <person name="Korhonen P.K."/>
            <person name="Liao S."/>
            <person name="Thamsborg S."/>
            <person name="Xia J."/>
            <person name="Xu P."/>
            <person name="Wang S."/>
            <person name="Scheerlinck J.P."/>
            <person name="Hofmann A."/>
            <person name="Sternberg P.W."/>
            <person name="Wang J."/>
            <person name="Gasser R.B."/>
        </authorList>
    </citation>
    <scope>NUCLEOTIDE SEQUENCE [LARGE SCALE GENOMIC DNA]</scope>
    <source>
        <strain evidence="3">DCEP-RM93F</strain>
        <strain evidence="2">DCEP-RM93M</strain>
    </source>
</reference>
<keyword evidence="4" id="KW-1185">Reference proteome</keyword>
<dbReference type="Proteomes" id="UP000030758">
    <property type="component" value="Unassembled WGS sequence"/>
</dbReference>
<feature type="compositionally biased region" description="Basic and acidic residues" evidence="1">
    <location>
        <begin position="57"/>
        <end position="66"/>
    </location>
</feature>
<gene>
    <name evidence="2" type="ORF">M513_06046</name>
    <name evidence="3" type="ORF">M514_06046</name>
</gene>
<protein>
    <submittedName>
        <fullName evidence="2">Uncharacterized protein</fullName>
    </submittedName>
</protein>
<dbReference type="EMBL" id="KL367486">
    <property type="protein sequence ID" value="KFD70721.1"/>
    <property type="molecule type" value="Genomic_DNA"/>
</dbReference>
<feature type="region of interest" description="Disordered" evidence="1">
    <location>
        <begin position="37"/>
        <end position="77"/>
    </location>
</feature>
<evidence type="ECO:0000256" key="1">
    <source>
        <dbReference type="SAM" id="MobiDB-lite"/>
    </source>
</evidence>
<evidence type="ECO:0000313" key="2">
    <source>
        <dbReference type="EMBL" id="KFD53132.1"/>
    </source>
</evidence>
<accession>A0A085M7D6</accession>
<organism evidence="2 4">
    <name type="scientific">Trichuris suis</name>
    <name type="common">pig whipworm</name>
    <dbReference type="NCBI Taxonomy" id="68888"/>
    <lineage>
        <taxon>Eukaryota</taxon>
        <taxon>Metazoa</taxon>
        <taxon>Ecdysozoa</taxon>
        <taxon>Nematoda</taxon>
        <taxon>Enoplea</taxon>
        <taxon>Dorylaimia</taxon>
        <taxon>Trichinellida</taxon>
        <taxon>Trichuridae</taxon>
        <taxon>Trichuris</taxon>
    </lineage>
</organism>
<dbReference type="EMBL" id="KL363220">
    <property type="protein sequence ID" value="KFD53132.1"/>
    <property type="molecule type" value="Genomic_DNA"/>
</dbReference>
<feature type="compositionally biased region" description="Polar residues" evidence="1">
    <location>
        <begin position="45"/>
        <end position="55"/>
    </location>
</feature>
<evidence type="ECO:0000313" key="4">
    <source>
        <dbReference type="Proteomes" id="UP000030764"/>
    </source>
</evidence>
<proteinExistence type="predicted"/>
<dbReference type="AlphaFoldDB" id="A0A085M7D6"/>
<name>A0A085M7D6_9BILA</name>
<sequence length="93" mass="10091">MNAPCQLNRKESSTLTEVNRSCMVSLRLAAERFTSTVDRPGFSGKESTPNSSMSIASKEDKHERANSKLNSLGSTSSVFSSGKRVAKLFFISA</sequence>
<dbReference type="Proteomes" id="UP000030764">
    <property type="component" value="Unassembled WGS sequence"/>
</dbReference>